<evidence type="ECO:0000256" key="1">
    <source>
        <dbReference type="SAM" id="MobiDB-lite"/>
    </source>
</evidence>
<gene>
    <name evidence="2" type="ORF">O6P43_028103</name>
</gene>
<organism evidence="2 3">
    <name type="scientific">Quillaja saponaria</name>
    <name type="common">Soap bark tree</name>
    <dbReference type="NCBI Taxonomy" id="32244"/>
    <lineage>
        <taxon>Eukaryota</taxon>
        <taxon>Viridiplantae</taxon>
        <taxon>Streptophyta</taxon>
        <taxon>Embryophyta</taxon>
        <taxon>Tracheophyta</taxon>
        <taxon>Spermatophyta</taxon>
        <taxon>Magnoliopsida</taxon>
        <taxon>eudicotyledons</taxon>
        <taxon>Gunneridae</taxon>
        <taxon>Pentapetalae</taxon>
        <taxon>rosids</taxon>
        <taxon>fabids</taxon>
        <taxon>Fabales</taxon>
        <taxon>Quillajaceae</taxon>
        <taxon>Quillaja</taxon>
    </lineage>
</organism>
<comment type="caution">
    <text evidence="2">The sequence shown here is derived from an EMBL/GenBank/DDBJ whole genome shotgun (WGS) entry which is preliminary data.</text>
</comment>
<sequence>MNKRVLGFTLLLLGAGVAGYTYQKRRQKRKQDKRWRWVRELLEEEKIQSKRGLEEKQDEGNRIAGGHSSQTQIQSI</sequence>
<feature type="region of interest" description="Disordered" evidence="1">
    <location>
        <begin position="50"/>
        <end position="76"/>
    </location>
</feature>
<dbReference type="KEGG" id="qsa:O6P43_028103"/>
<dbReference type="AlphaFoldDB" id="A0AAD7KXA8"/>
<dbReference type="Proteomes" id="UP001163823">
    <property type="component" value="Chromosome 12"/>
</dbReference>
<accession>A0AAD7KXA8</accession>
<protein>
    <submittedName>
        <fullName evidence="2">Uncharacterized protein</fullName>
    </submittedName>
</protein>
<keyword evidence="3" id="KW-1185">Reference proteome</keyword>
<name>A0AAD7KXA8_QUISA</name>
<feature type="compositionally biased region" description="Basic and acidic residues" evidence="1">
    <location>
        <begin position="50"/>
        <end position="61"/>
    </location>
</feature>
<reference evidence="2" key="1">
    <citation type="journal article" date="2023" name="Science">
        <title>Elucidation of the pathway for biosynthesis of saponin adjuvants from the soapbark tree.</title>
        <authorList>
            <person name="Reed J."/>
            <person name="Orme A."/>
            <person name="El-Demerdash A."/>
            <person name="Owen C."/>
            <person name="Martin L.B.B."/>
            <person name="Misra R.C."/>
            <person name="Kikuchi S."/>
            <person name="Rejzek M."/>
            <person name="Martin A.C."/>
            <person name="Harkess A."/>
            <person name="Leebens-Mack J."/>
            <person name="Louveau T."/>
            <person name="Stephenson M.J."/>
            <person name="Osbourn A."/>
        </authorList>
    </citation>
    <scope>NUCLEOTIDE SEQUENCE</scope>
    <source>
        <strain evidence="2">S10</strain>
    </source>
</reference>
<proteinExistence type="predicted"/>
<dbReference type="EMBL" id="JARAOO010000012">
    <property type="protein sequence ID" value="KAJ7947493.1"/>
    <property type="molecule type" value="Genomic_DNA"/>
</dbReference>
<evidence type="ECO:0000313" key="2">
    <source>
        <dbReference type="EMBL" id="KAJ7947493.1"/>
    </source>
</evidence>
<evidence type="ECO:0000313" key="3">
    <source>
        <dbReference type="Proteomes" id="UP001163823"/>
    </source>
</evidence>
<feature type="compositionally biased region" description="Polar residues" evidence="1">
    <location>
        <begin position="67"/>
        <end position="76"/>
    </location>
</feature>